<evidence type="ECO:0000313" key="2">
    <source>
        <dbReference type="EMBL" id="GLC62610.1"/>
    </source>
</evidence>
<protein>
    <submittedName>
        <fullName evidence="2">Uncharacterized protein</fullName>
    </submittedName>
</protein>
<feature type="transmembrane region" description="Helical" evidence="1">
    <location>
        <begin position="541"/>
        <end position="563"/>
    </location>
</feature>
<feature type="transmembrane region" description="Helical" evidence="1">
    <location>
        <begin position="484"/>
        <end position="502"/>
    </location>
</feature>
<dbReference type="Proteomes" id="UP001165080">
    <property type="component" value="Unassembled WGS sequence"/>
</dbReference>
<feature type="transmembrane region" description="Helical" evidence="1">
    <location>
        <begin position="107"/>
        <end position="126"/>
    </location>
</feature>
<reference evidence="2 3" key="1">
    <citation type="journal article" date="2023" name="Commun. Biol.">
        <title>Reorganization of the ancestral sex-determining regions during the evolution of trioecy in Pleodorina starrii.</title>
        <authorList>
            <person name="Takahashi K."/>
            <person name="Suzuki S."/>
            <person name="Kawai-Toyooka H."/>
            <person name="Yamamoto K."/>
            <person name="Hamaji T."/>
            <person name="Ootsuki R."/>
            <person name="Yamaguchi H."/>
            <person name="Kawachi M."/>
            <person name="Higashiyama T."/>
            <person name="Nozaki H."/>
        </authorList>
    </citation>
    <scope>NUCLEOTIDE SEQUENCE [LARGE SCALE GENOMIC DNA]</scope>
    <source>
        <strain evidence="2 3">NIES-4479</strain>
    </source>
</reference>
<keyword evidence="1" id="KW-0812">Transmembrane</keyword>
<feature type="transmembrane region" description="Helical" evidence="1">
    <location>
        <begin position="138"/>
        <end position="157"/>
    </location>
</feature>
<dbReference type="InterPro" id="IPR010982">
    <property type="entry name" value="Lambda_DNA-bd_dom_sf"/>
</dbReference>
<keyword evidence="1" id="KW-0472">Membrane</keyword>
<dbReference type="Gene3D" id="1.10.260.40">
    <property type="entry name" value="lambda repressor-like DNA-binding domains"/>
    <property type="match status" value="1"/>
</dbReference>
<dbReference type="AlphaFoldDB" id="A0A9W6FBA2"/>
<feature type="transmembrane region" description="Helical" evidence="1">
    <location>
        <begin position="508"/>
        <end position="529"/>
    </location>
</feature>
<proteinExistence type="predicted"/>
<sequence length="729" mass="79498">MFWRGGSDPGRDVLAELPSHLTWDGLHREVQRRHGKPIHIKPAPAGLGHDVTGLWLEKAERSWIFHAAGESELLRRHVILHEYGHILLMHGGCGSFARGLLMSLGEVLSLLKAVACIFAAVAVAVRLPRVLKRRRVDFVWVGTVLAALAFAANGVMVPERTVDAWLGGENMFHLVRNLLALSAVWCLRAALVQSLKRRDWSRSRTMREAAIGSALLLGLMAAFFSIDRGPTSGAFIPDHLAQGGTLVYTLLIMAMGTWNAADVARVAFRELTLRQPGHDPLLWPALLGLGVGGSLLVLGCTLEAGYAVLGYAGTWDAVAVALRASFGPVFLPGAVLVCLAVAWLGLYAQGRRLKIGLRMDILRIAPVWAQLGADRWSPGGRPPGWRSALSADPQTVLYSAVIAVEDALRAENRTATEAFQPPVLLAALLIALPWGANPSAASLWWGISAALIVCGIPLAVVLMLVRRGILTDHHVSVKEHRRPVMAGVLVLVLSYLAAAILLQGPIEIVALLVATFLAGLVIAVVSPWWKISGHGMMMGGTIVALTTSWGVVGLLFVPVGLAVCWSRIRLQDHTGPQHLRLDRDMRRNHVGDANRERSAQILADKINLLLDTLRTEAGQPYDFTTIQQGLKDRGVAISRTKWHYLKTADIRVRPDEKLLRALGEVFGVDPRYLVQEDGPLPQQVEQELHTVRALRRAEVRNFAARALGQIDPEGLQAILDVIEKDQHEP</sequence>
<feature type="transmembrane region" description="Helical" evidence="1">
    <location>
        <begin position="177"/>
        <end position="195"/>
    </location>
</feature>
<feature type="transmembrane region" description="Helical" evidence="1">
    <location>
        <begin position="280"/>
        <end position="309"/>
    </location>
</feature>
<gene>
    <name evidence="2" type="primary">PLESTB003743</name>
    <name evidence="2" type="ORF">PLESTB_001919000</name>
</gene>
<feature type="transmembrane region" description="Helical" evidence="1">
    <location>
        <begin position="329"/>
        <end position="348"/>
    </location>
</feature>
<dbReference type="GO" id="GO:0003677">
    <property type="term" value="F:DNA binding"/>
    <property type="evidence" value="ECO:0007669"/>
    <property type="project" value="InterPro"/>
</dbReference>
<feature type="transmembrane region" description="Helical" evidence="1">
    <location>
        <begin position="246"/>
        <end position="268"/>
    </location>
</feature>
<keyword evidence="1" id="KW-1133">Transmembrane helix</keyword>
<accession>A0A9W6FBA2</accession>
<dbReference type="EMBL" id="BRXU01000067">
    <property type="protein sequence ID" value="GLC62610.1"/>
    <property type="molecule type" value="Genomic_DNA"/>
</dbReference>
<evidence type="ECO:0000313" key="3">
    <source>
        <dbReference type="Proteomes" id="UP001165080"/>
    </source>
</evidence>
<feature type="transmembrane region" description="Helical" evidence="1">
    <location>
        <begin position="442"/>
        <end position="464"/>
    </location>
</feature>
<name>A0A9W6FBA2_9CHLO</name>
<evidence type="ECO:0000256" key="1">
    <source>
        <dbReference type="SAM" id="Phobius"/>
    </source>
</evidence>
<organism evidence="2 3">
    <name type="scientific">Pleodorina starrii</name>
    <dbReference type="NCBI Taxonomy" id="330485"/>
    <lineage>
        <taxon>Eukaryota</taxon>
        <taxon>Viridiplantae</taxon>
        <taxon>Chlorophyta</taxon>
        <taxon>core chlorophytes</taxon>
        <taxon>Chlorophyceae</taxon>
        <taxon>CS clade</taxon>
        <taxon>Chlamydomonadales</taxon>
        <taxon>Volvocaceae</taxon>
        <taxon>Pleodorina</taxon>
    </lineage>
</organism>
<comment type="caution">
    <text evidence="2">The sequence shown here is derived from an EMBL/GenBank/DDBJ whole genome shotgun (WGS) entry which is preliminary data.</text>
</comment>
<keyword evidence="3" id="KW-1185">Reference proteome</keyword>
<feature type="transmembrane region" description="Helical" evidence="1">
    <location>
        <begin position="207"/>
        <end position="226"/>
    </location>
</feature>